<feature type="chain" id="PRO_5020595579" description="Photosynthesis system II assembly factor Ycf48/Hcf136-like domain-containing protein" evidence="3">
    <location>
        <begin position="23"/>
        <end position="344"/>
    </location>
</feature>
<dbReference type="GO" id="GO:0015979">
    <property type="term" value="P:photosynthesis"/>
    <property type="evidence" value="ECO:0007669"/>
    <property type="project" value="UniProtKB-KW"/>
</dbReference>
<dbReference type="Gene3D" id="2.130.10.10">
    <property type="entry name" value="YVTN repeat-like/Quinoprotein amine dehydrogenase"/>
    <property type="match status" value="1"/>
</dbReference>
<proteinExistence type="predicted"/>
<sequence>MDTTMRLMMLIPLALTGGFAVAEPPAPTPLAAIEAPKALTSPMMSLAQAGDALVAVGSRGQVLVKPGGSDAWQQAQVPVSTLLTRVFMLDGQLGWAVGHDATILHTNDGGHSWQLQQWRADLEVPLLDIYFRNPREGLTVGAYGQLFRTADGGNSWQFEYLDSLLNEDDRLYLKELRADSEEDYLAERAAMLPHINRLIALPGGELFIVGEMGLMARSDDFGASWQRLPEIYFGSLLDMAMDDEGRWVAVGLRGNAFESRDRGENWMPLDLDTKGTFNSIRRLADGTLVMVANGGDLAYRKPGQAQFTLMRVAKGQDLVDLAQNGDGNLWLAGSQGVQAFTIEK</sequence>
<keyword evidence="1" id="KW-0602">Photosynthesis</keyword>
<evidence type="ECO:0000259" key="4">
    <source>
        <dbReference type="Pfam" id="PF14870"/>
    </source>
</evidence>
<evidence type="ECO:0000256" key="3">
    <source>
        <dbReference type="SAM" id="SignalP"/>
    </source>
</evidence>
<gene>
    <name evidence="5" type="ORF">FCL40_04500</name>
</gene>
<feature type="domain" description="Photosynthesis system II assembly factor Ycf48/Hcf136-like" evidence="4">
    <location>
        <begin position="69"/>
        <end position="118"/>
    </location>
</feature>
<name>A0A4U1BGU3_9GAMM</name>
<evidence type="ECO:0000313" key="5">
    <source>
        <dbReference type="EMBL" id="TKB50421.1"/>
    </source>
</evidence>
<feature type="domain" description="Photosynthesis system II assembly factor Ycf48/Hcf136-like" evidence="4">
    <location>
        <begin position="207"/>
        <end position="336"/>
    </location>
</feature>
<dbReference type="SUPFAM" id="SSF50939">
    <property type="entry name" value="Sialidases"/>
    <property type="match status" value="1"/>
</dbReference>
<comment type="caution">
    <text evidence="5">The sequence shown here is derived from an EMBL/GenBank/DDBJ whole genome shotgun (WGS) entry which is preliminary data.</text>
</comment>
<dbReference type="GO" id="GO:0009523">
    <property type="term" value="C:photosystem II"/>
    <property type="evidence" value="ECO:0007669"/>
    <property type="project" value="UniProtKB-KW"/>
</dbReference>
<dbReference type="OrthoDB" id="9813892at2"/>
<keyword evidence="2" id="KW-0604">Photosystem II</keyword>
<evidence type="ECO:0000256" key="2">
    <source>
        <dbReference type="ARBA" id="ARBA00023276"/>
    </source>
</evidence>
<accession>A0A4U1BGU3</accession>
<evidence type="ECO:0000313" key="6">
    <source>
        <dbReference type="Proteomes" id="UP000305674"/>
    </source>
</evidence>
<keyword evidence="6" id="KW-1185">Reference proteome</keyword>
<evidence type="ECO:0000256" key="1">
    <source>
        <dbReference type="ARBA" id="ARBA00022531"/>
    </source>
</evidence>
<dbReference type="PANTHER" id="PTHR47199">
    <property type="entry name" value="PHOTOSYSTEM II STABILITY/ASSEMBLY FACTOR HCF136, CHLOROPLASTIC"/>
    <property type="match status" value="1"/>
</dbReference>
<feature type="domain" description="Photosynthesis system II assembly factor Ycf48/Hcf136-like" evidence="4">
    <location>
        <begin position="120"/>
        <end position="194"/>
    </location>
</feature>
<dbReference type="Proteomes" id="UP000305674">
    <property type="component" value="Unassembled WGS sequence"/>
</dbReference>
<feature type="signal peptide" evidence="3">
    <location>
        <begin position="1"/>
        <end position="22"/>
    </location>
</feature>
<protein>
    <recommendedName>
        <fullName evidence="4">Photosynthesis system II assembly factor Ycf48/Hcf136-like domain-containing protein</fullName>
    </recommendedName>
</protein>
<dbReference type="InterPro" id="IPR036278">
    <property type="entry name" value="Sialidase_sf"/>
</dbReference>
<dbReference type="Pfam" id="PF14870">
    <property type="entry name" value="PSII_BNR"/>
    <property type="match status" value="3"/>
</dbReference>
<dbReference type="EMBL" id="SWCI01000002">
    <property type="protein sequence ID" value="TKB50421.1"/>
    <property type="molecule type" value="Genomic_DNA"/>
</dbReference>
<dbReference type="InterPro" id="IPR015943">
    <property type="entry name" value="WD40/YVTN_repeat-like_dom_sf"/>
</dbReference>
<keyword evidence="3" id="KW-0732">Signal</keyword>
<dbReference type="AlphaFoldDB" id="A0A4U1BGU3"/>
<organism evidence="5 6">
    <name type="scientific">Ferrimonas sediminicola</name>
    <dbReference type="NCBI Taxonomy" id="2569538"/>
    <lineage>
        <taxon>Bacteria</taxon>
        <taxon>Pseudomonadati</taxon>
        <taxon>Pseudomonadota</taxon>
        <taxon>Gammaproteobacteria</taxon>
        <taxon>Alteromonadales</taxon>
        <taxon>Ferrimonadaceae</taxon>
        <taxon>Ferrimonas</taxon>
    </lineage>
</organism>
<dbReference type="PANTHER" id="PTHR47199:SF2">
    <property type="entry name" value="PHOTOSYSTEM II STABILITY_ASSEMBLY FACTOR HCF136, CHLOROPLASTIC"/>
    <property type="match status" value="1"/>
</dbReference>
<dbReference type="InterPro" id="IPR028203">
    <property type="entry name" value="PSII_CF48-like_dom"/>
</dbReference>
<reference evidence="5 6" key="1">
    <citation type="submission" date="2019-04" db="EMBL/GenBank/DDBJ databases">
        <authorList>
            <person name="Hwang J.C."/>
        </authorList>
    </citation>
    <scope>NUCLEOTIDE SEQUENCE [LARGE SCALE GENOMIC DNA]</scope>
    <source>
        <strain evidence="5 6">IMCC35001</strain>
    </source>
</reference>